<accession>A0ABV0RIW1</accession>
<keyword evidence="3" id="KW-1185">Reference proteome</keyword>
<gene>
    <name evidence="2" type="ORF">XENOCAPTIV_013114</name>
</gene>
<comment type="caution">
    <text evidence="2">The sequence shown here is derived from an EMBL/GenBank/DDBJ whole genome shotgun (WGS) entry which is preliminary data.</text>
</comment>
<sequence>MNSAGIQVRTTSCFWCLPKPPRDGSTHPSMCGSNRGAGRSSGLKPFSGGWSCGSGRLPAITTQAQKHGSCAQPTPTPRATPPPFAHPVLYPLTQRNPRALTNPVSYLQKQEPEKHRVHRITEQTPSCREGPGEAVSGGEGCEEASGEGRTQPGFVFHEYCSYSRIHPCLTPVRTVPSCSRASPGIQPSKIHCKIRETRRLLSLGRCAKAWFEADTVGGGTNHALRRWRYSQRLEGLQRATAPLVGICRQQ</sequence>
<proteinExistence type="predicted"/>
<feature type="region of interest" description="Disordered" evidence="1">
    <location>
        <begin position="22"/>
        <end position="42"/>
    </location>
</feature>
<dbReference type="Proteomes" id="UP001434883">
    <property type="component" value="Unassembled WGS sequence"/>
</dbReference>
<protein>
    <submittedName>
        <fullName evidence="2">Uncharacterized protein</fullName>
    </submittedName>
</protein>
<name>A0ABV0RIW1_9TELE</name>
<feature type="region of interest" description="Disordered" evidence="1">
    <location>
        <begin position="109"/>
        <end position="147"/>
    </location>
</feature>
<organism evidence="2 3">
    <name type="scientific">Xenoophorus captivus</name>
    <dbReference type="NCBI Taxonomy" id="1517983"/>
    <lineage>
        <taxon>Eukaryota</taxon>
        <taxon>Metazoa</taxon>
        <taxon>Chordata</taxon>
        <taxon>Craniata</taxon>
        <taxon>Vertebrata</taxon>
        <taxon>Euteleostomi</taxon>
        <taxon>Actinopterygii</taxon>
        <taxon>Neopterygii</taxon>
        <taxon>Teleostei</taxon>
        <taxon>Neoteleostei</taxon>
        <taxon>Acanthomorphata</taxon>
        <taxon>Ovalentaria</taxon>
        <taxon>Atherinomorphae</taxon>
        <taxon>Cyprinodontiformes</taxon>
        <taxon>Goodeidae</taxon>
        <taxon>Xenoophorus</taxon>
    </lineage>
</organism>
<evidence type="ECO:0000313" key="2">
    <source>
        <dbReference type="EMBL" id="MEQ2207478.1"/>
    </source>
</evidence>
<evidence type="ECO:0000256" key="1">
    <source>
        <dbReference type="SAM" id="MobiDB-lite"/>
    </source>
</evidence>
<dbReference type="EMBL" id="JAHRIN010044753">
    <property type="protein sequence ID" value="MEQ2207478.1"/>
    <property type="molecule type" value="Genomic_DNA"/>
</dbReference>
<evidence type="ECO:0000313" key="3">
    <source>
        <dbReference type="Proteomes" id="UP001434883"/>
    </source>
</evidence>
<reference evidence="2 3" key="1">
    <citation type="submission" date="2021-06" db="EMBL/GenBank/DDBJ databases">
        <authorList>
            <person name="Palmer J.M."/>
        </authorList>
    </citation>
    <scope>NUCLEOTIDE SEQUENCE [LARGE SCALE GENOMIC DNA]</scope>
    <source>
        <strain evidence="2 3">XC_2019</strain>
        <tissue evidence="2">Muscle</tissue>
    </source>
</reference>